<dbReference type="KEGG" id="haj:DU500_17415"/>
<dbReference type="PROSITE" id="PS51794">
    <property type="entry name" value="DAC"/>
    <property type="match status" value="1"/>
</dbReference>
<dbReference type="Gene3D" id="3.40.1700.10">
    <property type="entry name" value="DNA integrity scanning protein, DisA, N-terminal domain"/>
    <property type="match status" value="1"/>
</dbReference>
<dbReference type="InterPro" id="IPR003390">
    <property type="entry name" value="DNA_integrity_scan_DisA_N"/>
</dbReference>
<dbReference type="SUPFAM" id="SSF143597">
    <property type="entry name" value="YojJ-like"/>
    <property type="match status" value="1"/>
</dbReference>
<reference evidence="2 3" key="1">
    <citation type="submission" date="2018-07" db="EMBL/GenBank/DDBJ databases">
        <title>Genome sequences of Haloplanus sp. CBA1113.</title>
        <authorList>
            <person name="Kim Y.B."/>
            <person name="Roh S.W."/>
        </authorList>
    </citation>
    <scope>NUCLEOTIDE SEQUENCE [LARGE SCALE GENOMIC DNA]</scope>
    <source>
        <strain evidence="2 3">CBA1113</strain>
        <plasmid evidence="2 3">pCBA1113-01</plasmid>
    </source>
</reference>
<protein>
    <recommendedName>
        <fullName evidence="1">DAC domain-containing protein</fullName>
    </recommendedName>
</protein>
<dbReference type="GeneID" id="37285202"/>
<keyword evidence="3" id="KW-1185">Reference proteome</keyword>
<gene>
    <name evidence="2" type="ORF">DU500_17415</name>
</gene>
<dbReference type="AlphaFoldDB" id="A0A345E7U7"/>
<feature type="domain" description="DAC" evidence="1">
    <location>
        <begin position="14"/>
        <end position="174"/>
    </location>
</feature>
<evidence type="ECO:0000259" key="1">
    <source>
        <dbReference type="PROSITE" id="PS51794"/>
    </source>
</evidence>
<dbReference type="RefSeq" id="WP_114587389.1">
    <property type="nucleotide sequence ID" value="NZ_CP031151.1"/>
</dbReference>
<dbReference type="OrthoDB" id="205384at2157"/>
<evidence type="ECO:0000313" key="2">
    <source>
        <dbReference type="EMBL" id="AXG08269.1"/>
    </source>
</evidence>
<proteinExistence type="predicted"/>
<dbReference type="Proteomes" id="UP000253273">
    <property type="component" value="Plasmid pCBA1113-01"/>
</dbReference>
<geneLocation type="plasmid" evidence="2 3">
    <name>pCBA1113-01</name>
</geneLocation>
<dbReference type="EMBL" id="CP031151">
    <property type="protein sequence ID" value="AXG08269.1"/>
    <property type="molecule type" value="Genomic_DNA"/>
</dbReference>
<sequence length="183" mass="20440">MTDPDPLRVEYTTVGDLTDFLMYAVESISLGFDRWEEEHVRGPGLYFVIVTGIHSGSYADSLGENRWPTETCRIVSEDLDRFVEAARTVGFTRDGAVIISTDGTIQEQMVRIKSQSDIEGNTTLEYADWMGTKHLSAIEVSVRSEVVAAITLSEEDGRVSVFQDGSCEDYKRDELGGVWRPSE</sequence>
<organism evidence="2 3">
    <name type="scientific">Haloplanus rubicundus</name>
    <dbReference type="NCBI Taxonomy" id="1547898"/>
    <lineage>
        <taxon>Archaea</taxon>
        <taxon>Methanobacteriati</taxon>
        <taxon>Methanobacteriota</taxon>
        <taxon>Stenosarchaea group</taxon>
        <taxon>Halobacteria</taxon>
        <taxon>Halobacteriales</taxon>
        <taxon>Haloferacaceae</taxon>
        <taxon>Haloplanus</taxon>
    </lineage>
</organism>
<keyword evidence="2" id="KW-0614">Plasmid</keyword>
<accession>A0A345E7U7</accession>
<name>A0A345E7U7_9EURY</name>
<dbReference type="Pfam" id="PF02457">
    <property type="entry name" value="DAC"/>
    <property type="match status" value="1"/>
</dbReference>
<dbReference type="InterPro" id="IPR036888">
    <property type="entry name" value="DNA_integrity_DisA_N_sf"/>
</dbReference>
<evidence type="ECO:0000313" key="3">
    <source>
        <dbReference type="Proteomes" id="UP000253273"/>
    </source>
</evidence>